<keyword evidence="10" id="KW-1185">Reference proteome</keyword>
<dbReference type="InterPro" id="IPR020781">
    <property type="entry name" value="ATPase_OSCP/d_CS"/>
</dbReference>
<gene>
    <name evidence="8" type="primary">atpH</name>
    <name evidence="9" type="ORF">EHLA_2836</name>
</gene>
<dbReference type="GO" id="GO:0046933">
    <property type="term" value="F:proton-transporting ATP synthase activity, rotational mechanism"/>
    <property type="evidence" value="ECO:0007669"/>
    <property type="project" value="UniProtKB-UniRule"/>
</dbReference>
<evidence type="ECO:0000256" key="3">
    <source>
        <dbReference type="ARBA" id="ARBA00022781"/>
    </source>
</evidence>
<comment type="similarity">
    <text evidence="8">Belongs to the ATPase delta chain family.</text>
</comment>
<dbReference type="Gene3D" id="1.10.520.20">
    <property type="entry name" value="N-terminal domain of the delta subunit of the F1F0-ATP synthase"/>
    <property type="match status" value="1"/>
</dbReference>
<evidence type="ECO:0000256" key="1">
    <source>
        <dbReference type="ARBA" id="ARBA00004370"/>
    </source>
</evidence>
<proteinExistence type="inferred from homology"/>
<organism evidence="9 10">
    <name type="scientific">Anaerobutyricum hallii</name>
    <dbReference type="NCBI Taxonomy" id="39488"/>
    <lineage>
        <taxon>Bacteria</taxon>
        <taxon>Bacillati</taxon>
        <taxon>Bacillota</taxon>
        <taxon>Clostridia</taxon>
        <taxon>Lachnospirales</taxon>
        <taxon>Lachnospiraceae</taxon>
        <taxon>Anaerobutyricum</taxon>
    </lineage>
</organism>
<dbReference type="SUPFAM" id="SSF47928">
    <property type="entry name" value="N-terminal domain of the delta subunit of the F1F0-ATP synthase"/>
    <property type="match status" value="1"/>
</dbReference>
<dbReference type="Pfam" id="PF00213">
    <property type="entry name" value="OSCP"/>
    <property type="match status" value="1"/>
</dbReference>
<evidence type="ECO:0000313" key="10">
    <source>
        <dbReference type="Proteomes" id="UP000217549"/>
    </source>
</evidence>
<keyword evidence="3 8" id="KW-0375">Hydrogen ion transport</keyword>
<dbReference type="KEGG" id="ehl:EHLA_2836"/>
<evidence type="ECO:0000256" key="8">
    <source>
        <dbReference type="HAMAP-Rule" id="MF_01416"/>
    </source>
</evidence>
<evidence type="ECO:0000256" key="4">
    <source>
        <dbReference type="ARBA" id="ARBA00023065"/>
    </source>
</evidence>
<evidence type="ECO:0000256" key="7">
    <source>
        <dbReference type="ARBA" id="ARBA00023310"/>
    </source>
</evidence>
<accession>A0A285Q055</accession>
<dbReference type="InterPro" id="IPR000711">
    <property type="entry name" value="ATPase_OSCP/dsu"/>
</dbReference>
<dbReference type="GO" id="GO:0045259">
    <property type="term" value="C:proton-transporting ATP synthase complex"/>
    <property type="evidence" value="ECO:0007669"/>
    <property type="project" value="UniProtKB-KW"/>
</dbReference>
<comment type="function">
    <text evidence="8">This protein is part of the stalk that links CF(0) to CF(1). It either transmits conformational changes from CF(0) to CF(1) or is implicated in proton conduction.</text>
</comment>
<protein>
    <recommendedName>
        <fullName evidence="8">ATP synthase subunit delta</fullName>
    </recommendedName>
    <alternativeName>
        <fullName evidence="8">ATP synthase F(1) sector subunit delta</fullName>
    </alternativeName>
    <alternativeName>
        <fullName evidence="8">F-type ATPase subunit delta</fullName>
        <shortName evidence="8">F-ATPase subunit delta</shortName>
    </alternativeName>
</protein>
<dbReference type="GO" id="GO:0005886">
    <property type="term" value="C:plasma membrane"/>
    <property type="evidence" value="ECO:0007669"/>
    <property type="project" value="UniProtKB-SubCell"/>
</dbReference>
<evidence type="ECO:0000313" key="9">
    <source>
        <dbReference type="EMBL" id="SOB73390.1"/>
    </source>
</evidence>
<dbReference type="Proteomes" id="UP000217549">
    <property type="component" value="Chromosome I"/>
</dbReference>
<evidence type="ECO:0000256" key="5">
    <source>
        <dbReference type="ARBA" id="ARBA00023136"/>
    </source>
</evidence>
<reference evidence="10" key="1">
    <citation type="submission" date="2017-09" db="EMBL/GenBank/DDBJ databases">
        <authorList>
            <person name="Shetty A S."/>
        </authorList>
    </citation>
    <scope>NUCLEOTIDE SEQUENCE [LARGE SCALE GENOMIC DNA]</scope>
</reference>
<dbReference type="PROSITE" id="PS00389">
    <property type="entry name" value="ATPASE_DELTA"/>
    <property type="match status" value="1"/>
</dbReference>
<keyword evidence="2 8" id="KW-0813">Transport</keyword>
<dbReference type="EMBL" id="LT907978">
    <property type="protein sequence ID" value="SOB73390.1"/>
    <property type="molecule type" value="Genomic_DNA"/>
</dbReference>
<dbReference type="RefSeq" id="WP_096241141.1">
    <property type="nucleotide sequence ID" value="NZ_LT907978.1"/>
</dbReference>
<name>A0A285Q055_9FIRM</name>
<sequence>MTQKAVNNAKVLYRLNVLRSDVEQAHKIFKKAPFLLETLTNPVVSEEAKEAVLDKIVRQSGLPNLLGNFMKMMCRIGEIGQITDIFNCYYKYWDERNHILHAEVIYADEETKKEKASILKQLESIYPKEKIVLSEKTDASLLGGYVVHVGYEEYDHSYEGKLRRLERKLTGR</sequence>
<keyword evidence="5 8" id="KW-0472">Membrane</keyword>
<dbReference type="AlphaFoldDB" id="A0A285Q055"/>
<keyword evidence="7 8" id="KW-0066">ATP synthesis</keyword>
<comment type="subcellular location">
    <subcellularLocation>
        <location evidence="8">Cell membrane</location>
        <topology evidence="8">Peripheral membrane protein</topology>
    </subcellularLocation>
    <subcellularLocation>
        <location evidence="1">Membrane</location>
    </subcellularLocation>
</comment>
<dbReference type="NCBIfam" id="TIGR01145">
    <property type="entry name" value="ATP_synt_delta"/>
    <property type="match status" value="1"/>
</dbReference>
<dbReference type="HAMAP" id="MF_01416">
    <property type="entry name" value="ATP_synth_delta_bact"/>
    <property type="match status" value="1"/>
</dbReference>
<comment type="function">
    <text evidence="8">F(1)F(0) ATP synthase produces ATP from ADP in the presence of a proton or sodium gradient. F-type ATPases consist of two structural domains, F(1) containing the extramembraneous catalytic core and F(0) containing the membrane proton channel, linked together by a central stalk and a peripheral stalk. During catalysis, ATP synthesis in the catalytic domain of F(1) is coupled via a rotary mechanism of the central stalk subunits to proton translocation.</text>
</comment>
<evidence type="ECO:0000256" key="2">
    <source>
        <dbReference type="ARBA" id="ARBA00022448"/>
    </source>
</evidence>
<keyword evidence="4 8" id="KW-0406">Ion transport</keyword>
<dbReference type="STRING" id="39488.ERS852450_00583"/>
<dbReference type="InterPro" id="IPR026015">
    <property type="entry name" value="ATP_synth_OSCP/delta_N_sf"/>
</dbReference>
<evidence type="ECO:0000256" key="6">
    <source>
        <dbReference type="ARBA" id="ARBA00023196"/>
    </source>
</evidence>
<keyword evidence="6 8" id="KW-0139">CF(1)</keyword>
<keyword evidence="8" id="KW-1003">Cell membrane</keyword>
<dbReference type="PANTHER" id="PTHR11910">
    <property type="entry name" value="ATP SYNTHASE DELTA CHAIN"/>
    <property type="match status" value="1"/>
</dbReference>